<dbReference type="PANTHER" id="PTHR42780:SF1">
    <property type="entry name" value="ISOLEUCINE--TRNA LIGASE, CYTOPLASMIC"/>
    <property type="match status" value="1"/>
</dbReference>
<evidence type="ECO:0000256" key="8">
    <source>
        <dbReference type="ARBA" id="ARBA00022741"/>
    </source>
</evidence>
<dbReference type="PROSITE" id="PS00178">
    <property type="entry name" value="AA_TRNA_LIGASE_I"/>
    <property type="match status" value="1"/>
</dbReference>
<evidence type="ECO:0000256" key="7">
    <source>
        <dbReference type="ARBA" id="ARBA00022723"/>
    </source>
</evidence>
<dbReference type="CDD" id="cd07961">
    <property type="entry name" value="Anticodon_Ia_Ile_ABEc"/>
    <property type="match status" value="1"/>
</dbReference>
<dbReference type="Pfam" id="PF08264">
    <property type="entry name" value="Anticodon_1"/>
    <property type="match status" value="1"/>
</dbReference>
<sequence>MNQDSRDTEKKSTVARQEEEILEFWNKNGIFKKSEEKEAPKGEYVFYDGPPFASGLPHYGHLLAGTIKDAIPRYRSMQGWRVRRRWGWDCHGLPVENMVEKELGLETKKDILGFGIEPFNETARRSIMRDADVWKKVVPRMGRFVDMEQDYKTMDTTYTESVWWAFKELHTKGLVYEGFKVMHLCPRCGTTLSNFEVNLGYKDTDDISVYVKFPLNDEPDTFLLAWTTTPWTLPGNMALAINRDVTYVKARVDETTVILAQERLSALEKEYTILETFKGERLIGKSYTPPFDYYTKKDIKGKVSHIDQKTQESFDRAWKVYHADYVSVEDGTGVVHIAPAFGEEDLSLAQKEGIPIVHHVTVEGVFGPDVKDFAGMAVKPKDEPQKADIEIVKYLAHHNLLFKKQKITHSYPFCWRCDTPLLNYATSSWFVKVTSLKNKLVSENKKIGWVPKDVGENRFGNWLENARDWAISRSRYWGAPLPIWRNEKKKTYVALGSIEELKKYTKKSGNRYFLMRHGQAKSNGHFVESKDLIDNPLTKDGVAMIEERARTLSHEKIDLIFVSPLLRTQQTAGIMQRAFGLPDSSVIVDLRLRELDVGNMNGKTVEEWDHLFKTFADRFTYRGHGGEDYTQVRERVGDFLFDIERKYSGKNILMVSHGTPLWLMGHIMHKTSCRDILNISGAEKKRDEDCEGYPKTGELNEISFVPFPHNATFELDLHRPYIDGISLVDSDGEPLIRVPDVFDCWFESGSMPYAQYHYPFENKDVFEPRGGWFSRSKGYPAHFIAEGLDQTRGWFYSLLVLGVALFGKTPYQNVIVNGLVLSEDGKKMSKRLKNYPDPMYIIDTYGADALRFYLLSSPAVHGEDLQFFEKGVDEVLKKLIVRLSNVLSFYELYKDESTEHKTQSTKGGAESTHVLDRWILTRANELIKGVTEGMEKYELDRATRPINDFIDDLSTWYLRRSRERFKGEDEHDKQAALLTTRRVLIILSKVMAPFMPFYAEYLYRRLRSEGDQESVHLSTWPQIGLLDQKLLTDMQQTRTIVSLGLELRAKEGIKVRQPLQSLRLGAAGFRGIDKAHAELIKDEMNVKEVIVDDNLEEGGVRLDTTLTDELRNEGTVREFIRHIQQLRKNENLTPHDTVRLSVDADDELQRIIRASEGVITKTALLSEIVFDQIPEGVSSVIDGHEVKISIG</sequence>
<dbReference type="Pfam" id="PF19302">
    <property type="entry name" value="DUF5915"/>
    <property type="match status" value="1"/>
</dbReference>
<gene>
    <name evidence="15" type="primary">ileS</name>
    <name evidence="18" type="ORF">A3D62_01700</name>
</gene>
<evidence type="ECO:0000256" key="5">
    <source>
        <dbReference type="ARBA" id="ARBA00022490"/>
    </source>
</evidence>
<evidence type="ECO:0000256" key="12">
    <source>
        <dbReference type="ARBA" id="ARBA00023146"/>
    </source>
</evidence>
<dbReference type="EC" id="6.1.1.5" evidence="15"/>
<evidence type="ECO:0000313" key="18">
    <source>
        <dbReference type="EMBL" id="OGG55317.1"/>
    </source>
</evidence>
<feature type="domain" description="Aminoacyl-tRNA synthetase class Ia" evidence="16">
    <location>
        <begin position="729"/>
        <end position="863"/>
    </location>
</feature>
<evidence type="ECO:0000256" key="10">
    <source>
        <dbReference type="ARBA" id="ARBA00022840"/>
    </source>
</evidence>
<dbReference type="SUPFAM" id="SSF52374">
    <property type="entry name" value="Nucleotidylyl transferase"/>
    <property type="match status" value="1"/>
</dbReference>
<dbReference type="GO" id="GO:0002161">
    <property type="term" value="F:aminoacyl-tRNA deacylase activity"/>
    <property type="evidence" value="ECO:0007669"/>
    <property type="project" value="InterPro"/>
</dbReference>
<dbReference type="PRINTS" id="PR00984">
    <property type="entry name" value="TRNASYNTHILE"/>
</dbReference>
<dbReference type="InterPro" id="IPR033709">
    <property type="entry name" value="Anticodon_Ile_ABEc"/>
</dbReference>
<evidence type="ECO:0000256" key="15">
    <source>
        <dbReference type="HAMAP-Rule" id="MF_02003"/>
    </source>
</evidence>
<keyword evidence="6 15" id="KW-0436">Ligase</keyword>
<keyword evidence="12 15" id="KW-0030">Aminoacyl-tRNA synthetase</keyword>
<organism evidence="18 19">
    <name type="scientific">Candidatus Kaiserbacteria bacterium RIFCSPHIGHO2_02_FULL_49_11</name>
    <dbReference type="NCBI Taxonomy" id="1798489"/>
    <lineage>
        <taxon>Bacteria</taxon>
        <taxon>Candidatus Kaiseribacteriota</taxon>
    </lineage>
</organism>
<dbReference type="PANTHER" id="PTHR42780">
    <property type="entry name" value="SOLEUCYL-TRNA SYNTHETASE"/>
    <property type="match status" value="1"/>
</dbReference>
<accession>A0A1F6D1S9</accession>
<evidence type="ECO:0000256" key="4">
    <source>
        <dbReference type="ARBA" id="ARBA00011245"/>
    </source>
</evidence>
<dbReference type="Pfam" id="PF00133">
    <property type="entry name" value="tRNA-synt_1"/>
    <property type="match status" value="2"/>
</dbReference>
<dbReference type="SMART" id="SM00855">
    <property type="entry name" value="PGAM"/>
    <property type="match status" value="1"/>
</dbReference>
<dbReference type="Gene3D" id="3.90.740.10">
    <property type="entry name" value="Valyl/Leucyl/Isoleucyl-tRNA synthetase, editing domain"/>
    <property type="match status" value="1"/>
</dbReference>
<dbReference type="CDD" id="cd07067">
    <property type="entry name" value="HP_PGM_like"/>
    <property type="match status" value="1"/>
</dbReference>
<dbReference type="InterPro" id="IPR009080">
    <property type="entry name" value="tRNAsynth_Ia_anticodon-bd"/>
</dbReference>
<dbReference type="InterPro" id="IPR009008">
    <property type="entry name" value="Val/Leu/Ile-tRNA-synth_edit"/>
</dbReference>
<dbReference type="Proteomes" id="UP000177659">
    <property type="component" value="Unassembled WGS sequence"/>
</dbReference>
<feature type="short sequence motif" description="'HIGH' region" evidence="15">
    <location>
        <begin position="51"/>
        <end position="61"/>
    </location>
</feature>
<feature type="domain" description="Aminoacyl-tRNA synthetase class Ia" evidence="16">
    <location>
        <begin position="21"/>
        <end position="512"/>
    </location>
</feature>
<comment type="function">
    <text evidence="13 15">Catalyzes the attachment of isoleucine to tRNA(Ile). As IleRS can inadvertently accommodate and process structurally similar amino acids such as valine, to avoid such errors it has two additional distinct tRNA(Ile)-dependent editing activities. One activity is designated as 'pretransfer' editing and involves the hydrolysis of activated Val-AMP. The other activity is designated 'posttransfer' editing and involves deacylation of mischarged Val-tRNA(Ile).</text>
</comment>
<evidence type="ECO:0000256" key="11">
    <source>
        <dbReference type="ARBA" id="ARBA00022917"/>
    </source>
</evidence>
<dbReference type="HAMAP" id="MF_02003">
    <property type="entry name" value="Ile_tRNA_synth_type2"/>
    <property type="match status" value="1"/>
</dbReference>
<dbReference type="SUPFAM" id="SSF53254">
    <property type="entry name" value="Phosphoglycerate mutase-like"/>
    <property type="match status" value="1"/>
</dbReference>
<dbReference type="InterPro" id="IPR002300">
    <property type="entry name" value="aa-tRNA-synth_Ia"/>
</dbReference>
<dbReference type="Gene3D" id="1.10.730.10">
    <property type="entry name" value="Isoleucyl-tRNA Synthetase, Domain 1"/>
    <property type="match status" value="1"/>
</dbReference>
<reference evidence="18 19" key="1">
    <citation type="journal article" date="2016" name="Nat. Commun.">
        <title>Thousands of microbial genomes shed light on interconnected biogeochemical processes in an aquifer system.</title>
        <authorList>
            <person name="Anantharaman K."/>
            <person name="Brown C.T."/>
            <person name="Hug L.A."/>
            <person name="Sharon I."/>
            <person name="Castelle C.J."/>
            <person name="Probst A.J."/>
            <person name="Thomas B.C."/>
            <person name="Singh A."/>
            <person name="Wilkins M.J."/>
            <person name="Karaoz U."/>
            <person name="Brodie E.L."/>
            <person name="Williams K.H."/>
            <person name="Hubbard S.S."/>
            <person name="Banfield J.F."/>
        </authorList>
    </citation>
    <scope>NUCLEOTIDE SEQUENCE [LARGE SCALE GENOMIC DNA]</scope>
</reference>
<comment type="domain">
    <text evidence="15">IleRS has two distinct active sites: one for aminoacylation and one for editing. The misactivated valine is translocated from the active site to the editing site, which sterically excludes the correctly activated isoleucine. The single editing site contains two valyl binding pockets, one specific for each substrate (Val-AMP or Val-tRNA(Ile)).</text>
</comment>
<feature type="binding site" evidence="15">
    <location>
        <position position="830"/>
    </location>
    <ligand>
        <name>ATP</name>
        <dbReference type="ChEBI" id="CHEBI:30616"/>
    </ligand>
</feature>
<comment type="caution">
    <text evidence="18">The sequence shown here is derived from an EMBL/GenBank/DDBJ whole genome shotgun (WGS) entry which is preliminary data.</text>
</comment>
<evidence type="ECO:0000313" key="19">
    <source>
        <dbReference type="Proteomes" id="UP000177659"/>
    </source>
</evidence>
<evidence type="ECO:0000256" key="13">
    <source>
        <dbReference type="ARBA" id="ARBA00025217"/>
    </source>
</evidence>
<keyword evidence="10 15" id="KW-0067">ATP-binding</keyword>
<dbReference type="SUPFAM" id="SSF47323">
    <property type="entry name" value="Anticodon-binding domain of a subclass of class I aminoacyl-tRNA synthetases"/>
    <property type="match status" value="1"/>
</dbReference>
<dbReference type="InterPro" id="IPR014729">
    <property type="entry name" value="Rossmann-like_a/b/a_fold"/>
</dbReference>
<dbReference type="EMBL" id="MFLC01000005">
    <property type="protein sequence ID" value="OGG55317.1"/>
    <property type="molecule type" value="Genomic_DNA"/>
</dbReference>
<dbReference type="GO" id="GO:0005524">
    <property type="term" value="F:ATP binding"/>
    <property type="evidence" value="ECO:0007669"/>
    <property type="project" value="UniProtKB-UniRule"/>
</dbReference>
<dbReference type="GO" id="GO:0004822">
    <property type="term" value="F:isoleucine-tRNA ligase activity"/>
    <property type="evidence" value="ECO:0007669"/>
    <property type="project" value="UniProtKB-UniRule"/>
</dbReference>
<dbReference type="SUPFAM" id="SSF50677">
    <property type="entry name" value="ValRS/IleRS/LeuRS editing domain"/>
    <property type="match status" value="1"/>
</dbReference>
<keyword evidence="9 15" id="KW-0862">Zinc</keyword>
<keyword evidence="8 15" id="KW-0547">Nucleotide-binding</keyword>
<feature type="domain" description="Methionyl/Valyl/Leucyl/Isoleucyl-tRNA synthetase anticodon-binding" evidence="17">
    <location>
        <begin position="916"/>
        <end position="1060"/>
    </location>
</feature>
<comment type="similarity">
    <text evidence="3 15">Belongs to the class-I aminoacyl-tRNA synthetase family. IleS type 2 subfamily.</text>
</comment>
<keyword evidence="11 15" id="KW-0648">Protein biosynthesis</keyword>
<dbReference type="Gene3D" id="3.40.50.620">
    <property type="entry name" value="HUPs"/>
    <property type="match status" value="2"/>
</dbReference>
<protein>
    <recommendedName>
        <fullName evidence="15">Isoleucine--tRNA ligase</fullName>
        <ecNumber evidence="15">6.1.1.5</ecNumber>
    </recommendedName>
    <alternativeName>
        <fullName evidence="15">Isoleucyl-tRNA synthetase</fullName>
        <shortName evidence="15">IleRS</shortName>
    </alternativeName>
</protein>
<dbReference type="FunFam" id="3.40.50.620:FF:000063">
    <property type="entry name" value="Isoleucine--tRNA ligase"/>
    <property type="match status" value="1"/>
</dbReference>
<evidence type="ECO:0000256" key="3">
    <source>
        <dbReference type="ARBA" id="ARBA00007078"/>
    </source>
</evidence>
<comment type="subcellular location">
    <subcellularLocation>
        <location evidence="2 15">Cytoplasm</location>
    </subcellularLocation>
</comment>
<dbReference type="InterPro" id="IPR023586">
    <property type="entry name" value="Ile-tRNA-ligase_type2"/>
</dbReference>
<dbReference type="InterPro" id="IPR013078">
    <property type="entry name" value="His_Pase_superF_clade-1"/>
</dbReference>
<name>A0A1F6D1S9_9BACT</name>
<dbReference type="InterPro" id="IPR013155">
    <property type="entry name" value="M/V/L/I-tRNA-synth_anticd-bd"/>
</dbReference>
<proteinExistence type="inferred from homology"/>
<dbReference type="GO" id="GO:0008270">
    <property type="term" value="F:zinc ion binding"/>
    <property type="evidence" value="ECO:0007669"/>
    <property type="project" value="UniProtKB-UniRule"/>
</dbReference>
<keyword evidence="7 15" id="KW-0479">Metal-binding</keyword>
<evidence type="ECO:0000256" key="1">
    <source>
        <dbReference type="ARBA" id="ARBA00001947"/>
    </source>
</evidence>
<dbReference type="GO" id="GO:0000049">
    <property type="term" value="F:tRNA binding"/>
    <property type="evidence" value="ECO:0007669"/>
    <property type="project" value="InterPro"/>
</dbReference>
<evidence type="ECO:0000256" key="2">
    <source>
        <dbReference type="ARBA" id="ARBA00004496"/>
    </source>
</evidence>
<dbReference type="InterPro" id="IPR001412">
    <property type="entry name" value="aa-tRNA-synth_I_CS"/>
</dbReference>
<dbReference type="GO" id="GO:0005737">
    <property type="term" value="C:cytoplasm"/>
    <property type="evidence" value="ECO:0007669"/>
    <property type="project" value="UniProtKB-SubCell"/>
</dbReference>
<evidence type="ECO:0000259" key="16">
    <source>
        <dbReference type="Pfam" id="PF00133"/>
    </source>
</evidence>
<dbReference type="Gene3D" id="3.40.50.1240">
    <property type="entry name" value="Phosphoglycerate mutase-like"/>
    <property type="match status" value="1"/>
</dbReference>
<keyword evidence="5 15" id="KW-0963">Cytoplasm</keyword>
<dbReference type="InterPro" id="IPR029033">
    <property type="entry name" value="His_PPase_superfam"/>
</dbReference>
<feature type="short sequence motif" description="'KMSKS' region" evidence="15">
    <location>
        <begin position="827"/>
        <end position="831"/>
    </location>
</feature>
<dbReference type="InterPro" id="IPR002301">
    <property type="entry name" value="Ile-tRNA-ligase"/>
</dbReference>
<evidence type="ECO:0000259" key="17">
    <source>
        <dbReference type="Pfam" id="PF08264"/>
    </source>
</evidence>
<evidence type="ECO:0000256" key="9">
    <source>
        <dbReference type="ARBA" id="ARBA00022833"/>
    </source>
</evidence>
<evidence type="ECO:0000256" key="6">
    <source>
        <dbReference type="ARBA" id="ARBA00022598"/>
    </source>
</evidence>
<evidence type="ECO:0000256" key="14">
    <source>
        <dbReference type="ARBA" id="ARBA00048359"/>
    </source>
</evidence>
<comment type="subunit">
    <text evidence="4 15">Monomer.</text>
</comment>
<comment type="catalytic activity">
    <reaction evidence="14 15">
        <text>tRNA(Ile) + L-isoleucine + ATP = L-isoleucyl-tRNA(Ile) + AMP + diphosphate</text>
        <dbReference type="Rhea" id="RHEA:11060"/>
        <dbReference type="Rhea" id="RHEA-COMP:9666"/>
        <dbReference type="Rhea" id="RHEA-COMP:9695"/>
        <dbReference type="ChEBI" id="CHEBI:30616"/>
        <dbReference type="ChEBI" id="CHEBI:33019"/>
        <dbReference type="ChEBI" id="CHEBI:58045"/>
        <dbReference type="ChEBI" id="CHEBI:78442"/>
        <dbReference type="ChEBI" id="CHEBI:78528"/>
        <dbReference type="ChEBI" id="CHEBI:456215"/>
        <dbReference type="EC" id="6.1.1.5"/>
    </reaction>
</comment>
<dbReference type="AlphaFoldDB" id="A0A1F6D1S9"/>
<dbReference type="Pfam" id="PF00300">
    <property type="entry name" value="His_Phos_1"/>
    <property type="match status" value="1"/>
</dbReference>
<comment type="cofactor">
    <cofactor evidence="1 15">
        <name>Zn(2+)</name>
        <dbReference type="ChEBI" id="CHEBI:29105"/>
    </cofactor>
</comment>
<dbReference type="GO" id="GO:0006428">
    <property type="term" value="P:isoleucyl-tRNA aminoacylation"/>
    <property type="evidence" value="ECO:0007669"/>
    <property type="project" value="UniProtKB-UniRule"/>
</dbReference>